<feature type="transmembrane region" description="Helical" evidence="1">
    <location>
        <begin position="274"/>
        <end position="291"/>
    </location>
</feature>
<evidence type="ECO:0000313" key="3">
    <source>
        <dbReference type="Proteomes" id="UP001073227"/>
    </source>
</evidence>
<comment type="caution">
    <text evidence="2">The sequence shown here is derived from an EMBL/GenBank/DDBJ whole genome shotgun (WGS) entry which is preliminary data.</text>
</comment>
<keyword evidence="1" id="KW-1133">Transmembrane helix</keyword>
<gene>
    <name evidence="2" type="ORF">OEG84_18635</name>
</gene>
<evidence type="ECO:0000256" key="1">
    <source>
        <dbReference type="SAM" id="Phobius"/>
    </source>
</evidence>
<feature type="transmembrane region" description="Helical" evidence="1">
    <location>
        <begin position="16"/>
        <end position="37"/>
    </location>
</feature>
<keyword evidence="1" id="KW-0472">Membrane</keyword>
<name>A0ABT3ZCY7_9HYPH</name>
<accession>A0ABT3ZCY7</accession>
<evidence type="ECO:0000313" key="2">
    <source>
        <dbReference type="EMBL" id="MCY0149670.1"/>
    </source>
</evidence>
<feature type="transmembrane region" description="Helical" evidence="1">
    <location>
        <begin position="216"/>
        <end position="235"/>
    </location>
</feature>
<sequence length="361" mass="39667">MFMDTYSQPDRFQQRLVLFALAVAAIVASLFVDMTLFDRTFLSEAAPDWQLSGAIRIMLSLTGGLAIAFAVIPDTLPEPRLFRIGGVAGWSLAAICLISYGVHVWTVYALAQTPEALRAAVSELGPIAVLQEAAIALALVFLVVTFAAGKGLRDIRVLGLPGRLLAAGMALAVLLLLLEETSYGQHYFGWGTPAQFEGNTQQETNLHNFYTIRFEMIYYGVAFAAFVLAPLLLQALPGQLRGKLDHFIPPADFTLLAMPLVAGMYASWNIMPQQMMFFAGILIFAVLLLRWRMVRTPAMAGLAIIIAVQVLYLLLGSNQSSGYEVAEIRENSICFALLGYAVWFWLRNRRAATKPDHTLSV</sequence>
<reference evidence="2" key="1">
    <citation type="submission" date="2022-10" db="EMBL/GenBank/DDBJ databases">
        <title>Hoeflea sp. G2-23, isolated from marine algae.</title>
        <authorList>
            <person name="Kristyanto S."/>
            <person name="Kim J.M."/>
            <person name="Jeon C.O."/>
        </authorList>
    </citation>
    <scope>NUCLEOTIDE SEQUENCE</scope>
    <source>
        <strain evidence="2">G2-23</strain>
    </source>
</reference>
<feature type="transmembrane region" description="Helical" evidence="1">
    <location>
        <begin position="49"/>
        <end position="72"/>
    </location>
</feature>
<feature type="transmembrane region" description="Helical" evidence="1">
    <location>
        <begin position="160"/>
        <end position="178"/>
    </location>
</feature>
<feature type="transmembrane region" description="Helical" evidence="1">
    <location>
        <begin position="328"/>
        <end position="346"/>
    </location>
</feature>
<feature type="transmembrane region" description="Helical" evidence="1">
    <location>
        <begin position="298"/>
        <end position="316"/>
    </location>
</feature>
<keyword evidence="1" id="KW-0812">Transmembrane</keyword>
<protein>
    <submittedName>
        <fullName evidence="2">Uncharacterized protein</fullName>
    </submittedName>
</protein>
<feature type="transmembrane region" description="Helical" evidence="1">
    <location>
        <begin position="128"/>
        <end position="148"/>
    </location>
</feature>
<feature type="transmembrane region" description="Helical" evidence="1">
    <location>
        <begin position="247"/>
        <end position="268"/>
    </location>
</feature>
<dbReference type="RefSeq" id="WP_267655117.1">
    <property type="nucleotide sequence ID" value="NZ_JAOVZR010000001.1"/>
</dbReference>
<keyword evidence="3" id="KW-1185">Reference proteome</keyword>
<organism evidence="2 3">
    <name type="scientific">Hoeflea algicola</name>
    <dbReference type="NCBI Taxonomy" id="2983763"/>
    <lineage>
        <taxon>Bacteria</taxon>
        <taxon>Pseudomonadati</taxon>
        <taxon>Pseudomonadota</taxon>
        <taxon>Alphaproteobacteria</taxon>
        <taxon>Hyphomicrobiales</taxon>
        <taxon>Rhizobiaceae</taxon>
        <taxon>Hoeflea</taxon>
    </lineage>
</organism>
<dbReference type="EMBL" id="JAOVZR010000001">
    <property type="protein sequence ID" value="MCY0149670.1"/>
    <property type="molecule type" value="Genomic_DNA"/>
</dbReference>
<feature type="transmembrane region" description="Helical" evidence="1">
    <location>
        <begin position="84"/>
        <end position="108"/>
    </location>
</feature>
<dbReference type="Proteomes" id="UP001073227">
    <property type="component" value="Unassembled WGS sequence"/>
</dbReference>
<proteinExistence type="predicted"/>